<keyword evidence="3 4" id="KW-0238">DNA-binding</keyword>
<dbReference type="AlphaFoldDB" id="A0A154QF53"/>
<name>A0A154QF53_9GAMM</name>
<evidence type="ECO:0000256" key="5">
    <source>
        <dbReference type="SAM" id="MobiDB-lite"/>
    </source>
</evidence>
<dbReference type="PIRSF" id="PIRSF016821">
    <property type="entry name" value="HSP15"/>
    <property type="match status" value="1"/>
</dbReference>
<dbReference type="RefSeq" id="WP_039953357.1">
    <property type="nucleotide sequence ID" value="NZ_LVJS01000053.1"/>
</dbReference>
<feature type="compositionally biased region" description="Basic and acidic residues" evidence="5">
    <location>
        <begin position="115"/>
        <end position="132"/>
    </location>
</feature>
<proteinExistence type="inferred from homology"/>
<organism evidence="7 8">
    <name type="scientific">Rhodanobacter thiooxydans</name>
    <dbReference type="NCBI Taxonomy" id="416169"/>
    <lineage>
        <taxon>Bacteria</taxon>
        <taxon>Pseudomonadati</taxon>
        <taxon>Pseudomonadota</taxon>
        <taxon>Gammaproteobacteria</taxon>
        <taxon>Lysobacterales</taxon>
        <taxon>Rhodanobacteraceae</taxon>
        <taxon>Rhodanobacter</taxon>
    </lineage>
</organism>
<dbReference type="PROSITE" id="PS50889">
    <property type="entry name" value="S4"/>
    <property type="match status" value="1"/>
</dbReference>
<accession>A0A154QF53</accession>
<dbReference type="Proteomes" id="UP000076131">
    <property type="component" value="Unassembled WGS sequence"/>
</dbReference>
<dbReference type="CDD" id="cd00165">
    <property type="entry name" value="S4"/>
    <property type="match status" value="1"/>
</dbReference>
<evidence type="ECO:0000259" key="6">
    <source>
        <dbReference type="SMART" id="SM00363"/>
    </source>
</evidence>
<evidence type="ECO:0000256" key="1">
    <source>
        <dbReference type="ARBA" id="ARBA00008396"/>
    </source>
</evidence>
<dbReference type="eggNOG" id="COG1188">
    <property type="taxonomic scope" value="Bacteria"/>
</dbReference>
<comment type="caution">
    <text evidence="7">The sequence shown here is derived from an EMBL/GenBank/DDBJ whole genome shotgun (WGS) entry which is preliminary data.</text>
</comment>
<dbReference type="EMBL" id="LVJS01000053">
    <property type="protein sequence ID" value="KZC22865.1"/>
    <property type="molecule type" value="Genomic_DNA"/>
</dbReference>
<feature type="domain" description="RNA-binding S4" evidence="6">
    <location>
        <begin position="12"/>
        <end position="75"/>
    </location>
</feature>
<dbReference type="STRING" id="416169.RHOFW104T7_17120"/>
<evidence type="ECO:0000313" key="8">
    <source>
        <dbReference type="Proteomes" id="UP000076131"/>
    </source>
</evidence>
<dbReference type="InterPro" id="IPR025708">
    <property type="entry name" value="HSP15"/>
</dbReference>
<evidence type="ECO:0000256" key="3">
    <source>
        <dbReference type="ARBA" id="ARBA00023125"/>
    </source>
</evidence>
<dbReference type="GO" id="GO:0043023">
    <property type="term" value="F:ribosomal large subunit binding"/>
    <property type="evidence" value="ECO:0007669"/>
    <property type="project" value="InterPro"/>
</dbReference>
<evidence type="ECO:0000256" key="4">
    <source>
        <dbReference type="PIRNR" id="PIRNR016821"/>
    </source>
</evidence>
<comment type="similarity">
    <text evidence="1 4">Belongs to the HSP15 family.</text>
</comment>
<keyword evidence="2 4" id="KW-0694">RNA-binding</keyword>
<keyword evidence="8" id="KW-1185">Reference proteome</keyword>
<reference evidence="7 8" key="1">
    <citation type="journal article" date="2016" name="MBio">
        <title>Lateral Gene Transfer in a Heavy Metal-Contaminated-Groundwater Microbial Community.</title>
        <authorList>
            <person name="Hemme C.L."/>
            <person name="Green S.J."/>
            <person name="Rishishwar L."/>
            <person name="Prakash O."/>
            <person name="Pettenato A."/>
            <person name="Chakraborty R."/>
            <person name="Deutschbauer A.M."/>
            <person name="Van Nostrand J.D."/>
            <person name="Wu L."/>
            <person name="He Z."/>
            <person name="Jordan I.K."/>
            <person name="Hazen T.C."/>
            <person name="Arkin A.P."/>
            <person name="Kostka J.E."/>
            <person name="Zhou J."/>
        </authorList>
    </citation>
    <scope>NUCLEOTIDE SEQUENCE [LARGE SCALE GENOMIC DNA]</scope>
    <source>
        <strain evidence="7 8">FW104-T7</strain>
    </source>
</reference>
<dbReference type="SUPFAM" id="SSF55174">
    <property type="entry name" value="Alpha-L RNA-binding motif"/>
    <property type="match status" value="1"/>
</dbReference>
<dbReference type="InterPro" id="IPR002942">
    <property type="entry name" value="S4_RNA-bd"/>
</dbReference>
<gene>
    <name evidence="7" type="ORF">RHOFW104T7_17120</name>
</gene>
<dbReference type="GO" id="GO:0003727">
    <property type="term" value="F:single-stranded RNA binding"/>
    <property type="evidence" value="ECO:0007669"/>
    <property type="project" value="InterPro"/>
</dbReference>
<dbReference type="SMART" id="SM00363">
    <property type="entry name" value="S4"/>
    <property type="match status" value="1"/>
</dbReference>
<protein>
    <recommendedName>
        <fullName evidence="4">Heat shock protein 15</fullName>
    </recommendedName>
</protein>
<dbReference type="Gene3D" id="3.10.290.10">
    <property type="entry name" value="RNA-binding S4 domain"/>
    <property type="match status" value="1"/>
</dbReference>
<dbReference type="Pfam" id="PF01479">
    <property type="entry name" value="S4"/>
    <property type="match status" value="1"/>
</dbReference>
<feature type="region of interest" description="Disordered" evidence="5">
    <location>
        <begin position="100"/>
        <end position="132"/>
    </location>
</feature>
<evidence type="ECO:0000313" key="7">
    <source>
        <dbReference type="EMBL" id="KZC22865.1"/>
    </source>
</evidence>
<evidence type="ECO:0000256" key="2">
    <source>
        <dbReference type="ARBA" id="ARBA00022884"/>
    </source>
</evidence>
<dbReference type="GO" id="GO:0003677">
    <property type="term" value="F:DNA binding"/>
    <property type="evidence" value="ECO:0007669"/>
    <property type="project" value="UniProtKB-KW"/>
</dbReference>
<dbReference type="InterPro" id="IPR036986">
    <property type="entry name" value="S4_RNA-bd_sf"/>
</dbReference>
<dbReference type="GO" id="GO:0034605">
    <property type="term" value="P:cellular response to heat"/>
    <property type="evidence" value="ECO:0007669"/>
    <property type="project" value="InterPro"/>
</dbReference>
<sequence>MSKPPDPPMTDLRADVWLWAARFFKTRSLAKQAIDGGRIDVNGAGCKPAKSLRAGDRLKIGRGEERLEVEVVALSDRRAPAAVAQALYVETAASRAARELAREQQRLVGPSGPPKRPDKQARRELRRLRDTR</sequence>